<dbReference type="EMBL" id="LR798387">
    <property type="protein sequence ID" value="CAB5228242.1"/>
    <property type="molecule type" value="Genomic_DNA"/>
</dbReference>
<evidence type="ECO:0000313" key="1">
    <source>
        <dbReference type="EMBL" id="CAB4150627.1"/>
    </source>
</evidence>
<evidence type="ECO:0000313" key="2">
    <source>
        <dbReference type="EMBL" id="CAB4183396.1"/>
    </source>
</evidence>
<reference evidence="2" key="1">
    <citation type="submission" date="2020-05" db="EMBL/GenBank/DDBJ databases">
        <authorList>
            <person name="Chiriac C."/>
            <person name="Salcher M."/>
            <person name="Ghai R."/>
            <person name="Kavagutti S V."/>
        </authorList>
    </citation>
    <scope>NUCLEOTIDE SEQUENCE</scope>
</reference>
<dbReference type="EMBL" id="LR797031">
    <property type="protein sequence ID" value="CAB4183396.1"/>
    <property type="molecule type" value="Genomic_DNA"/>
</dbReference>
<name>A0A6J5QLL3_9CAUD</name>
<dbReference type="EMBL" id="LR797396">
    <property type="protein sequence ID" value="CAB4213478.1"/>
    <property type="molecule type" value="Genomic_DNA"/>
</dbReference>
<evidence type="ECO:0008006" key="7">
    <source>
        <dbReference type="Google" id="ProtNLM"/>
    </source>
</evidence>
<evidence type="ECO:0000313" key="3">
    <source>
        <dbReference type="EMBL" id="CAB4200567.1"/>
    </source>
</evidence>
<evidence type="ECO:0000313" key="4">
    <source>
        <dbReference type="EMBL" id="CAB4213478.1"/>
    </source>
</evidence>
<sequence>MANREIAILAAKHALANVGVQEETGNNDGKYIEMYQQSCEPPIGKHGPWCAGFIVYRYTQAALYLEQDMPDDYPKTGWCPSFSRWAKKNGLWTPAMSCVQDSDNVRVGDQCLFYFKTLGRVAHTGIVVELDSRNRGVWTVEGNTSPEPSDYSTVERDGDGVYKKWRTWGEFGQFGGFARIDF</sequence>
<evidence type="ECO:0000313" key="5">
    <source>
        <dbReference type="EMBL" id="CAB4218966.1"/>
    </source>
</evidence>
<proteinExistence type="predicted"/>
<organism evidence="2">
    <name type="scientific">uncultured Caudovirales phage</name>
    <dbReference type="NCBI Taxonomy" id="2100421"/>
    <lineage>
        <taxon>Viruses</taxon>
        <taxon>Duplodnaviria</taxon>
        <taxon>Heunggongvirae</taxon>
        <taxon>Uroviricota</taxon>
        <taxon>Caudoviricetes</taxon>
        <taxon>Peduoviridae</taxon>
        <taxon>Maltschvirus</taxon>
        <taxon>Maltschvirus maltsch</taxon>
    </lineage>
</organism>
<protein>
    <recommendedName>
        <fullName evidence="7">CHAP domain containing protein</fullName>
    </recommendedName>
</protein>
<dbReference type="EMBL" id="LR796542">
    <property type="protein sequence ID" value="CAB4150627.1"/>
    <property type="molecule type" value="Genomic_DNA"/>
</dbReference>
<gene>
    <name evidence="2" type="ORF">UFOVP1093_53</name>
    <name evidence="3" type="ORF">UFOVP1340_52</name>
    <name evidence="4" type="ORF">UFOVP1448_26</name>
    <name evidence="6" type="ORF">UFOVP1538_9</name>
    <name evidence="5" type="ORF">UFOVP1600_52</name>
    <name evidence="1" type="ORF">UFOVP569_53</name>
</gene>
<accession>A0A6J5QLL3</accession>
<evidence type="ECO:0000313" key="6">
    <source>
        <dbReference type="EMBL" id="CAB5228242.1"/>
    </source>
</evidence>
<dbReference type="EMBL" id="LR797473">
    <property type="protein sequence ID" value="CAB4218966.1"/>
    <property type="molecule type" value="Genomic_DNA"/>
</dbReference>
<dbReference type="EMBL" id="LR797290">
    <property type="protein sequence ID" value="CAB4200567.1"/>
    <property type="molecule type" value="Genomic_DNA"/>
</dbReference>